<feature type="compositionally biased region" description="Low complexity" evidence="5">
    <location>
        <begin position="574"/>
        <end position="584"/>
    </location>
</feature>
<dbReference type="InterPro" id="IPR003591">
    <property type="entry name" value="Leu-rich_rpt_typical-subtyp"/>
</dbReference>
<feature type="region of interest" description="Disordered" evidence="5">
    <location>
        <begin position="1480"/>
        <end position="1499"/>
    </location>
</feature>
<dbReference type="EMBL" id="CAJRST010000002">
    <property type="protein sequence ID" value="CAG5862294.1"/>
    <property type="molecule type" value="Genomic_DNA"/>
</dbReference>
<dbReference type="SMART" id="SM00082">
    <property type="entry name" value="LRRCT"/>
    <property type="match status" value="1"/>
</dbReference>
<evidence type="ECO:0000256" key="6">
    <source>
        <dbReference type="SAM" id="Phobius"/>
    </source>
</evidence>
<keyword evidence="10" id="KW-1185">Reference proteome</keyword>
<dbReference type="InterPro" id="IPR039191">
    <property type="entry name" value="Nopp140-like"/>
</dbReference>
<feature type="region of interest" description="Disordered" evidence="5">
    <location>
        <begin position="930"/>
        <end position="957"/>
    </location>
</feature>
<keyword evidence="3" id="KW-0677">Repeat</keyword>
<keyword evidence="6" id="KW-1133">Transmembrane helix</keyword>
<feature type="region of interest" description="Disordered" evidence="5">
    <location>
        <begin position="519"/>
        <end position="538"/>
    </location>
</feature>
<evidence type="ECO:0000313" key="10">
    <source>
        <dbReference type="Proteomes" id="UP000677803"/>
    </source>
</evidence>
<feature type="region of interest" description="Disordered" evidence="5">
    <location>
        <begin position="544"/>
        <end position="674"/>
    </location>
</feature>
<dbReference type="Pfam" id="PF13855">
    <property type="entry name" value="LRR_8"/>
    <property type="match status" value="1"/>
</dbReference>
<feature type="domain" description="Ig-like" evidence="8">
    <location>
        <begin position="292"/>
        <end position="364"/>
    </location>
</feature>
<feature type="compositionally biased region" description="Basic and acidic residues" evidence="5">
    <location>
        <begin position="1138"/>
        <end position="1147"/>
    </location>
</feature>
<keyword evidence="6" id="KW-0812">Transmembrane</keyword>
<feature type="compositionally biased region" description="Low complexity" evidence="5">
    <location>
        <begin position="705"/>
        <end position="716"/>
    </location>
</feature>
<feature type="region of interest" description="Disordered" evidence="5">
    <location>
        <begin position="692"/>
        <end position="848"/>
    </location>
</feature>
<evidence type="ECO:0000256" key="7">
    <source>
        <dbReference type="SAM" id="SignalP"/>
    </source>
</evidence>
<gene>
    <name evidence="9" type="ORF">MMEN_LOCUS1153</name>
</gene>
<evidence type="ECO:0000256" key="4">
    <source>
        <dbReference type="ARBA" id="ARBA00023157"/>
    </source>
</evidence>
<feature type="chain" id="PRO_5035733224" evidence="7">
    <location>
        <begin position="29"/>
        <end position="1686"/>
    </location>
</feature>
<feature type="compositionally biased region" description="Polar residues" evidence="5">
    <location>
        <begin position="1385"/>
        <end position="1395"/>
    </location>
</feature>
<keyword evidence="1" id="KW-0433">Leucine-rich repeat</keyword>
<feature type="compositionally biased region" description="Basic and acidic residues" evidence="5">
    <location>
        <begin position="1356"/>
        <end position="1368"/>
    </location>
</feature>
<dbReference type="GO" id="GO:0005730">
    <property type="term" value="C:nucleolus"/>
    <property type="evidence" value="ECO:0007669"/>
    <property type="project" value="InterPro"/>
</dbReference>
<organism evidence="9 10">
    <name type="scientific">Menidia menidia</name>
    <name type="common">Atlantic silverside</name>
    <dbReference type="NCBI Taxonomy" id="238744"/>
    <lineage>
        <taxon>Eukaryota</taxon>
        <taxon>Metazoa</taxon>
        <taxon>Chordata</taxon>
        <taxon>Craniata</taxon>
        <taxon>Vertebrata</taxon>
        <taxon>Euteleostomi</taxon>
        <taxon>Actinopterygii</taxon>
        <taxon>Neopterygii</taxon>
        <taxon>Teleostei</taxon>
        <taxon>Neoteleostei</taxon>
        <taxon>Acanthomorphata</taxon>
        <taxon>Ovalentaria</taxon>
        <taxon>Atherinomorphae</taxon>
        <taxon>Atheriniformes</taxon>
        <taxon>Atherinopsidae</taxon>
        <taxon>Menidiinae</taxon>
        <taxon>Menidia</taxon>
    </lineage>
</organism>
<feature type="compositionally biased region" description="Low complexity" evidence="5">
    <location>
        <begin position="1430"/>
        <end position="1442"/>
    </location>
</feature>
<dbReference type="Gene3D" id="3.80.10.10">
    <property type="entry name" value="Ribonuclease Inhibitor"/>
    <property type="match status" value="2"/>
</dbReference>
<name>A0A8S4AED2_9TELE</name>
<comment type="caution">
    <text evidence="9">The sequence shown here is derived from an EMBL/GenBank/DDBJ whole genome shotgun (WGS) entry which is preliminary data.</text>
</comment>
<dbReference type="SMART" id="SM00369">
    <property type="entry name" value="LRR_TYP"/>
    <property type="match status" value="5"/>
</dbReference>
<feature type="region of interest" description="Disordered" evidence="5">
    <location>
        <begin position="1664"/>
        <end position="1686"/>
    </location>
</feature>
<evidence type="ECO:0000259" key="8">
    <source>
        <dbReference type="PROSITE" id="PS50835"/>
    </source>
</evidence>
<feature type="region of interest" description="Disordered" evidence="5">
    <location>
        <begin position="1019"/>
        <end position="1041"/>
    </location>
</feature>
<feature type="compositionally biased region" description="Polar residues" evidence="5">
    <location>
        <begin position="1564"/>
        <end position="1579"/>
    </location>
</feature>
<feature type="compositionally biased region" description="Low complexity" evidence="5">
    <location>
        <begin position="1179"/>
        <end position="1194"/>
    </location>
</feature>
<dbReference type="SUPFAM" id="SSF52058">
    <property type="entry name" value="L domain-like"/>
    <property type="match status" value="1"/>
</dbReference>
<protein>
    <submittedName>
        <fullName evidence="9">(Atlantic silverside) hypothetical protein</fullName>
    </submittedName>
</protein>
<feature type="compositionally biased region" description="Polar residues" evidence="5">
    <location>
        <begin position="647"/>
        <end position="661"/>
    </location>
</feature>
<feature type="region of interest" description="Disordered" evidence="5">
    <location>
        <begin position="862"/>
        <end position="910"/>
    </location>
</feature>
<feature type="compositionally biased region" description="Polar residues" evidence="5">
    <location>
        <begin position="1452"/>
        <end position="1462"/>
    </location>
</feature>
<dbReference type="OrthoDB" id="660555at2759"/>
<feature type="compositionally biased region" description="Polar residues" evidence="5">
    <location>
        <begin position="524"/>
        <end position="538"/>
    </location>
</feature>
<dbReference type="Gene3D" id="2.60.40.10">
    <property type="entry name" value="Immunoglobulins"/>
    <property type="match status" value="1"/>
</dbReference>
<dbReference type="InterPro" id="IPR013783">
    <property type="entry name" value="Ig-like_fold"/>
</dbReference>
<evidence type="ECO:0000256" key="1">
    <source>
        <dbReference type="ARBA" id="ARBA00022614"/>
    </source>
</evidence>
<dbReference type="PANTHER" id="PTHR23216">
    <property type="entry name" value="NUCLEOLAR AND COILED-BODY PHOSPHOPROTEIN 1"/>
    <property type="match status" value="1"/>
</dbReference>
<feature type="compositionally biased region" description="Polar residues" evidence="5">
    <location>
        <begin position="893"/>
        <end position="904"/>
    </location>
</feature>
<feature type="region of interest" description="Disordered" evidence="5">
    <location>
        <begin position="1564"/>
        <end position="1622"/>
    </location>
</feature>
<keyword evidence="2 7" id="KW-0732">Signal</keyword>
<feature type="compositionally biased region" description="Pro residues" evidence="5">
    <location>
        <begin position="1672"/>
        <end position="1686"/>
    </location>
</feature>
<dbReference type="InterPro" id="IPR032675">
    <property type="entry name" value="LRR_dom_sf"/>
</dbReference>
<evidence type="ECO:0000313" key="9">
    <source>
        <dbReference type="EMBL" id="CAG5862294.1"/>
    </source>
</evidence>
<feature type="region of interest" description="Disordered" evidence="5">
    <location>
        <begin position="1356"/>
        <end position="1474"/>
    </location>
</feature>
<proteinExistence type="predicted"/>
<feature type="compositionally biased region" description="Basic and acidic residues" evidence="5">
    <location>
        <begin position="785"/>
        <end position="800"/>
    </location>
</feature>
<feature type="transmembrane region" description="Helical" evidence="6">
    <location>
        <begin position="403"/>
        <end position="429"/>
    </location>
</feature>
<dbReference type="InterPro" id="IPR036179">
    <property type="entry name" value="Ig-like_dom_sf"/>
</dbReference>
<dbReference type="PROSITE" id="PS51450">
    <property type="entry name" value="LRR"/>
    <property type="match status" value="2"/>
</dbReference>
<dbReference type="PANTHER" id="PTHR23216:SF1">
    <property type="entry name" value="NUCLEOLAR AND COILED-BODY PHOSPHOPROTEIN 1"/>
    <property type="match status" value="1"/>
</dbReference>
<evidence type="ECO:0000256" key="3">
    <source>
        <dbReference type="ARBA" id="ARBA00022737"/>
    </source>
</evidence>
<feature type="region of interest" description="Disordered" evidence="5">
    <location>
        <begin position="1058"/>
        <end position="1089"/>
    </location>
</feature>
<feature type="region of interest" description="Disordered" evidence="5">
    <location>
        <begin position="1273"/>
        <end position="1338"/>
    </location>
</feature>
<feature type="signal peptide" evidence="7">
    <location>
        <begin position="1"/>
        <end position="28"/>
    </location>
</feature>
<feature type="compositionally biased region" description="Low complexity" evidence="5">
    <location>
        <begin position="933"/>
        <end position="942"/>
    </location>
</feature>
<sequence>MVKLEMAVPHLWLTAALLLAPFCARCSSSEPVCPQPCSCDRAPVLNCSSSRLSSAPQLVKYSVTELDLSHNLLTSLTFHRPHHNLRRIWLGNNSITHLSLCLERQVGGRYLRHGLGTWSGRGCLTWAPTLQLLSIERNRLERLPEGLDGVEFLQILQLSFNRISILQPGELSHLRQLKELHLHHNLLTHLQPQIFQNLVQLRVLDLSFNMLTSLNPLMYLTLRNIGTDVRLDGNRWQCDCRMSGLQRWMAFDKSRGLRGWSVVCLSPSNLSGRDLQQLEEGDLTCSTTEDSPDRHQDVTVHRGSEILLSCSAQDSVWWTPSGQASGSQHQGGLLISDISEKDVGLYVCVSQEDDTVSVFNLQISEMAGAGKSNPSRTRRQIIPPHTSDKIVEERNQRATQSDLALAVCLSILFTFLIAFILGVLARPYVDALWKRMSKKKTDPAATVATVEQRQYDNMGFSSAEEAVETGPHRERRVTFSSADFGEDIHEPYYDIVASGDQAIVKGNAVIECETAEAKNDMHTAGNSGSENNLRQSSRVDMQIEDSDSDGITVRHNQEFERIPDRTELGERRSLSSSSDSSLSERVSKDKMAKGIHAMPKSPQLAEDTFQQRADSSAAKKVKVSKNSRKDKSQIPGFSSEPFADWSPHTSNRNPTNENSSQDNEELFEFSDSSQSISARSSSVFGYFNYPKEAIKPTSDKDKKGGISSSSSFSSSDNCKEPKQNKIKKEKGKERSTSNNGLLSSMVGAQGGTKKRVAPKPPTAKLSSSSTSGSKEENTDLNVGPHQKETSQTKGYLDVRTRTPSSDSLSSDESAENVRDNRTVHKKKNTRIHDSQEVSAHSSTLWPPLDLDRTTHVKRHLVIKAPSLRSDSSSSSDSENEKTLQEKKKEQVHTSKTPVEGSQTVGHKPENQWPAIDLGYVKRVKKRLDIKAPSASSDSSSSSDSEDDTSGHVGSQRRGILDIGLSLSDSKTQSQTPDGRWPALDLQHIPHESETKNQAADVRGLAVDLQHIVRIKRRLDIKAPTPSSHSSSSSDSEDETTIQKMGNQKLNLPLFNVGITGHSQEGKMGEVNKNPSYSSSSSDDEDPAMKHFNNQTATLETDPNSKWPKVGLSGNLHIKRRLDIKAHFHSPESSSSTEDDVKAEDLRVPKTDRNHVRIIPNVNRRLDIKAPLSQHNQAPSSMLDSQHSESHSSSSESEDEKRDSKAKVELGVTTMFAKRISQSQNQNQNVKLERYTILTDGNKPNADTPEINQDLQKKWADMKLGISRSRKRLEITSKAKEAPSLSSTQPDSPYSSSSDSGSGSRTRVKRRLAAMHEITHTDPTPILKNRPVNVSATSEKLDKYRSLVEIRDRVTDDYSFHGSGEKPKPDPILADFSPPYIGHTVTAPSTPSQKTYSSSSSSSENETVDQSVADLRAGVPRLKRRLNVKAPSPQLSSSQSSSSENENDEVARNSEQSIHSSTHSGRRDDYPIPYKRSIIRGPLVPTNPLTPRGRDQPVDFTKESPMEVDLPLQVRWAGIGRHPSDILLPKPTNVNAGSTYLPQATPTAPKSSPLHPSDSLTITNIVQDSGSPSNKTNEMSESVPEDKKIKRGLGALKAMASERSVWESPLDKDASKGPQDGGSFEIYAKAKSAQPFKQLKLPSASADEKQTGYLLHGMPLYRRHNIRDINPPQEAPPPIPDTPPPDY</sequence>
<accession>A0A8S4AED2</accession>
<dbReference type="SUPFAM" id="SSF48726">
    <property type="entry name" value="Immunoglobulin"/>
    <property type="match status" value="1"/>
</dbReference>
<dbReference type="SMART" id="SM00409">
    <property type="entry name" value="IG"/>
    <property type="match status" value="1"/>
</dbReference>
<dbReference type="InterPro" id="IPR000483">
    <property type="entry name" value="Cys-rich_flank_reg_C"/>
</dbReference>
<feature type="compositionally biased region" description="Low complexity" evidence="5">
    <location>
        <begin position="1283"/>
        <end position="1304"/>
    </location>
</feature>
<evidence type="ECO:0000256" key="5">
    <source>
        <dbReference type="SAM" id="MobiDB-lite"/>
    </source>
</evidence>
<dbReference type="InterPro" id="IPR007110">
    <property type="entry name" value="Ig-like_dom"/>
</dbReference>
<dbReference type="PROSITE" id="PS50835">
    <property type="entry name" value="IG_LIKE"/>
    <property type="match status" value="1"/>
</dbReference>
<feature type="compositionally biased region" description="Basic and acidic residues" evidence="5">
    <location>
        <begin position="878"/>
        <end position="892"/>
    </location>
</feature>
<feature type="compositionally biased region" description="Basic and acidic residues" evidence="5">
    <location>
        <begin position="555"/>
        <end position="573"/>
    </location>
</feature>
<keyword evidence="4" id="KW-1015">Disulfide bond</keyword>
<feature type="compositionally biased region" description="Basic and acidic residues" evidence="5">
    <location>
        <begin position="692"/>
        <end position="704"/>
    </location>
</feature>
<dbReference type="GO" id="GO:0005654">
    <property type="term" value="C:nucleoplasm"/>
    <property type="evidence" value="ECO:0007669"/>
    <property type="project" value="TreeGrafter"/>
</dbReference>
<dbReference type="Proteomes" id="UP000677803">
    <property type="component" value="Unassembled WGS sequence"/>
</dbReference>
<feature type="region of interest" description="Disordered" evidence="5">
    <location>
        <begin position="1126"/>
        <end position="1147"/>
    </location>
</feature>
<dbReference type="InterPro" id="IPR001611">
    <property type="entry name" value="Leu-rich_rpt"/>
</dbReference>
<reference evidence="9" key="1">
    <citation type="submission" date="2021-05" db="EMBL/GenBank/DDBJ databases">
        <authorList>
            <person name="Tigano A."/>
        </authorList>
    </citation>
    <scope>NUCLEOTIDE SEQUENCE</scope>
</reference>
<evidence type="ECO:0000256" key="2">
    <source>
        <dbReference type="ARBA" id="ARBA00022729"/>
    </source>
</evidence>
<dbReference type="InterPro" id="IPR003599">
    <property type="entry name" value="Ig_sub"/>
</dbReference>
<keyword evidence="6" id="KW-0472">Membrane</keyword>
<feature type="region of interest" description="Disordered" evidence="5">
    <location>
        <begin position="1166"/>
        <end position="1205"/>
    </location>
</feature>